<dbReference type="AlphaFoldDB" id="A0A9W3A0X2"/>
<dbReference type="GO" id="GO:0005737">
    <property type="term" value="C:cytoplasm"/>
    <property type="evidence" value="ECO:0007669"/>
    <property type="project" value="UniProtKB-SubCell"/>
</dbReference>
<keyword evidence="9" id="KW-0131">Cell cycle</keyword>
<organism evidence="16 21">
    <name type="scientific">Biomphalaria glabrata</name>
    <name type="common">Bloodfluke planorb</name>
    <name type="synonym">Freshwater snail</name>
    <dbReference type="NCBI Taxonomy" id="6526"/>
    <lineage>
        <taxon>Eukaryota</taxon>
        <taxon>Metazoa</taxon>
        <taxon>Spiralia</taxon>
        <taxon>Lophotrochozoa</taxon>
        <taxon>Mollusca</taxon>
        <taxon>Gastropoda</taxon>
        <taxon>Heterobranchia</taxon>
        <taxon>Euthyneura</taxon>
        <taxon>Panpulmonata</taxon>
        <taxon>Hygrophila</taxon>
        <taxon>Lymnaeoidea</taxon>
        <taxon>Planorbidae</taxon>
        <taxon>Biomphalaria</taxon>
    </lineage>
</organism>
<evidence type="ECO:0000259" key="13">
    <source>
        <dbReference type="Pfam" id="PF20665"/>
    </source>
</evidence>
<dbReference type="InterPro" id="IPR048343">
    <property type="entry name" value="ZW10_C"/>
</dbReference>
<evidence type="ECO:0000256" key="2">
    <source>
        <dbReference type="ARBA" id="ARBA00004629"/>
    </source>
</evidence>
<dbReference type="RefSeq" id="XP_055880834.1">
    <property type="nucleotide sequence ID" value="XM_056024859.1"/>
</dbReference>
<dbReference type="InterPro" id="IPR009361">
    <property type="entry name" value="Zw10_N"/>
</dbReference>
<dbReference type="RefSeq" id="XP_013069631.2">
    <property type="nucleotide sequence ID" value="XM_013214177.2"/>
</dbReference>
<protein>
    <submittedName>
        <fullName evidence="17 18">Centromere/kinetochore protein zw10 homolog isoform X1</fullName>
    </submittedName>
</protein>
<feature type="domain" description="ZW10 C-terminal helical" evidence="15">
    <location>
        <begin position="593"/>
        <end position="741"/>
    </location>
</feature>
<reference evidence="17 18" key="1">
    <citation type="submission" date="2025-04" db="UniProtKB">
        <authorList>
            <consortium name="RefSeq"/>
        </authorList>
    </citation>
    <scope>IDENTIFICATION</scope>
</reference>
<dbReference type="GeneID" id="106057112"/>
<dbReference type="InterPro" id="IPR046362">
    <property type="entry name" value="Zw10/DSL1_C_sf"/>
</dbReference>
<dbReference type="RefSeq" id="XP_013069633.2">
    <property type="nucleotide sequence ID" value="XM_013214179.2"/>
</dbReference>
<comment type="similarity">
    <text evidence="3">Belongs to the ZW10 family.</text>
</comment>
<evidence type="ECO:0000313" key="16">
    <source>
        <dbReference type="Proteomes" id="UP001165740"/>
    </source>
</evidence>
<evidence type="ECO:0000256" key="10">
    <source>
        <dbReference type="ARBA" id="ARBA00023328"/>
    </source>
</evidence>
<evidence type="ECO:0000256" key="3">
    <source>
        <dbReference type="ARBA" id="ARBA00006245"/>
    </source>
</evidence>
<dbReference type="GO" id="GO:0007094">
    <property type="term" value="P:mitotic spindle assembly checkpoint signaling"/>
    <property type="evidence" value="ECO:0007669"/>
    <property type="project" value="TreeGrafter"/>
</dbReference>
<evidence type="ECO:0000256" key="5">
    <source>
        <dbReference type="ARBA" id="ARBA00022490"/>
    </source>
</evidence>
<dbReference type="PANTHER" id="PTHR12205">
    <property type="entry name" value="CENTROMERE/KINETOCHORE PROTEIN ZW10"/>
    <property type="match status" value="1"/>
</dbReference>
<accession>A0A9W3A0X2</accession>
<dbReference type="Pfam" id="PF20665">
    <property type="entry name" value="Zw10_middle"/>
    <property type="match status" value="1"/>
</dbReference>
<dbReference type="Pfam" id="PF20666">
    <property type="entry name" value="ZW10_C"/>
    <property type="match status" value="1"/>
</dbReference>
<evidence type="ECO:0000256" key="6">
    <source>
        <dbReference type="ARBA" id="ARBA00022618"/>
    </source>
</evidence>
<dbReference type="KEGG" id="bgt:106057112"/>
<comment type="subcellular location">
    <subcellularLocation>
        <location evidence="2">Chromosome</location>
        <location evidence="2">Centromere</location>
        <location evidence="2">Kinetochore</location>
    </subcellularLocation>
    <subcellularLocation>
        <location evidence="1">Cytoplasm</location>
    </subcellularLocation>
</comment>
<evidence type="ECO:0000256" key="11">
    <source>
        <dbReference type="SAM" id="Coils"/>
    </source>
</evidence>
<dbReference type="RefSeq" id="XP_013069634.2">
    <property type="nucleotide sequence ID" value="XM_013214180.2"/>
</dbReference>
<dbReference type="GO" id="GO:0005634">
    <property type="term" value="C:nucleus"/>
    <property type="evidence" value="ECO:0007669"/>
    <property type="project" value="InterPro"/>
</dbReference>
<evidence type="ECO:0000313" key="19">
    <source>
        <dbReference type="RefSeq" id="XP_013069633.2"/>
    </source>
</evidence>
<dbReference type="Gene3D" id="1.10.357.150">
    <property type="match status" value="1"/>
</dbReference>
<evidence type="ECO:0000256" key="1">
    <source>
        <dbReference type="ARBA" id="ARBA00004496"/>
    </source>
</evidence>
<feature type="domain" description="Centromere/kinetochore protein zw10 C-terminal" evidence="14">
    <location>
        <begin position="445"/>
        <end position="571"/>
    </location>
</feature>
<evidence type="ECO:0000259" key="14">
    <source>
        <dbReference type="Pfam" id="PF20666"/>
    </source>
</evidence>
<dbReference type="GO" id="GO:0006888">
    <property type="term" value="P:endoplasmic reticulum to Golgi vesicle-mediated transport"/>
    <property type="evidence" value="ECO:0007669"/>
    <property type="project" value="TreeGrafter"/>
</dbReference>
<dbReference type="GO" id="GO:1990423">
    <property type="term" value="C:RZZ complex"/>
    <property type="evidence" value="ECO:0007669"/>
    <property type="project" value="TreeGrafter"/>
</dbReference>
<evidence type="ECO:0000256" key="4">
    <source>
        <dbReference type="ARBA" id="ARBA00022454"/>
    </source>
</evidence>
<keyword evidence="7" id="KW-0498">Mitosis</keyword>
<keyword evidence="6" id="KW-0132">Cell division</keyword>
<feature type="coiled-coil region" evidence="11">
    <location>
        <begin position="17"/>
        <end position="83"/>
    </location>
</feature>
<dbReference type="InterPro" id="IPR048344">
    <property type="entry name" value="Zw10_middle"/>
</dbReference>
<keyword evidence="4" id="KW-0158">Chromosome</keyword>
<dbReference type="InterPro" id="IPR055148">
    <property type="entry name" value="ZW10_C_2"/>
</dbReference>
<keyword evidence="5" id="KW-0963">Cytoplasm</keyword>
<evidence type="ECO:0000256" key="9">
    <source>
        <dbReference type="ARBA" id="ARBA00023306"/>
    </source>
</evidence>
<name>A0A9W3A0X2_BIOGL</name>
<keyword evidence="8" id="KW-0995">Kinetochore</keyword>
<keyword evidence="16" id="KW-1185">Reference proteome</keyword>
<feature type="domain" description="Centromere/kinetochore protein zw10 middle" evidence="13">
    <location>
        <begin position="175"/>
        <end position="404"/>
    </location>
</feature>
<dbReference type="OMA" id="MMNASLK"/>
<evidence type="ECO:0000259" key="12">
    <source>
        <dbReference type="Pfam" id="PF06248"/>
    </source>
</evidence>
<dbReference type="Pfam" id="PF22766">
    <property type="entry name" value="ZW10_C2"/>
    <property type="match status" value="1"/>
</dbReference>
<dbReference type="OrthoDB" id="534815at2759"/>
<dbReference type="GO" id="GO:0051301">
    <property type="term" value="P:cell division"/>
    <property type="evidence" value="ECO:0007669"/>
    <property type="project" value="UniProtKB-KW"/>
</dbReference>
<evidence type="ECO:0000313" key="20">
    <source>
        <dbReference type="RefSeq" id="XP_013069634.2"/>
    </source>
</evidence>
<sequence length="743" mass="83920">MASFVEKILQNAGMMEKKLINEKLELLTKKLTELEAEIYQLVKTKYISYYPCLEASESLCQRVQDINNEIYSLEQKIKQESNLFSVNSEFCTLNQELVNSKQIFSGLQYLVEINDLLQTAKETTSDGSLTEAANALNKLESYFKNNLGQQKEKITILKTLEVNFKIQKATLETVVCTQWSDSIKWISSSDSEFKVLTLSIATDRNLKDVVHGLQACHILERHMKKFAENFQKLVLPLVLEEPELAIESKSASSSRELRLKTPNSKKGSVDCVGEEQMYKTVFANLLLVLEHLNSMLLKIDFQQKDELQQGSGQTLMNWLGEEVASSFLDSLKQTVLAKAIPSNIKDLDGFRSVIDATQILQDKLLTLGFLQLDDQSLMTYVQNINMLFANKKSQTIIEKARDLMTSNLFESLAVNDTRPLSELPPLSSGPLKAIVPENVLSENTFKMPKCNISQNIDTLVQLAYETMCEATGSEECAIQMFYSVRSMFEMFCHVVPTHHAHSLKTVPQLAALHHNNCMYIAHHLMTMGHQFAPKLPRDYSVTFVDLIQQIRKNGIDVMIAQVQRQKDLLMEYLDGSEGFSNLETESNIEKAKKSVGQVVFQLEHLKKIWKPVLPINNYKKALGQLIKSVVTRVVDSVIALEDIAQDASQRILELLTSLEKVCGECLTSPGEVASVELTRHCLSWPRFTELKLVLNSSLTDIADRWAEGKGPLASAFTAMELKKLIRALFQNTERRGNLLALIK</sequence>
<evidence type="ECO:0000256" key="8">
    <source>
        <dbReference type="ARBA" id="ARBA00022838"/>
    </source>
</evidence>
<evidence type="ECO:0000259" key="15">
    <source>
        <dbReference type="Pfam" id="PF22766"/>
    </source>
</evidence>
<evidence type="ECO:0000313" key="17">
    <source>
        <dbReference type="RefSeq" id="XP_013069631.2"/>
    </source>
</evidence>
<dbReference type="Proteomes" id="UP001165740">
    <property type="component" value="Chromosome 3"/>
</dbReference>
<dbReference type="RefSeq" id="XP_013069632.2">
    <property type="nucleotide sequence ID" value="XM_013214178.2"/>
</dbReference>
<feature type="domain" description="Centromere/kinetochore protein zw10 N-terminal" evidence="12">
    <location>
        <begin position="27"/>
        <end position="116"/>
    </location>
</feature>
<gene>
    <name evidence="17 18 19 20 21" type="primary">LOC106057112</name>
</gene>
<evidence type="ECO:0000313" key="18">
    <source>
        <dbReference type="RefSeq" id="XP_013069632.2"/>
    </source>
</evidence>
<evidence type="ECO:0000313" key="21">
    <source>
        <dbReference type="RefSeq" id="XP_055880834.1"/>
    </source>
</evidence>
<dbReference type="PANTHER" id="PTHR12205:SF0">
    <property type="entry name" value="CENTROMERE_KINETOCHORE PROTEIN ZW10 HOMOLOG"/>
    <property type="match status" value="1"/>
</dbReference>
<proteinExistence type="inferred from homology"/>
<evidence type="ECO:0000256" key="7">
    <source>
        <dbReference type="ARBA" id="ARBA00022776"/>
    </source>
</evidence>
<keyword evidence="10" id="KW-0137">Centromere</keyword>
<keyword evidence="11" id="KW-0175">Coiled coil</keyword>
<dbReference type="Pfam" id="PF06248">
    <property type="entry name" value="Zw10_N"/>
    <property type="match status" value="1"/>
</dbReference>